<dbReference type="AlphaFoldDB" id="A0A841H271"/>
<dbReference type="GO" id="GO:0016811">
    <property type="term" value="F:hydrolase activity, acting on carbon-nitrogen (but not peptide) bonds, in linear amides"/>
    <property type="evidence" value="ECO:0007669"/>
    <property type="project" value="InterPro"/>
</dbReference>
<evidence type="ECO:0000256" key="1">
    <source>
        <dbReference type="SAM" id="SignalP"/>
    </source>
</evidence>
<dbReference type="SUPFAM" id="SSF141130">
    <property type="entry name" value="Acetamidase/Formamidase-like"/>
    <property type="match status" value="1"/>
</dbReference>
<dbReference type="PANTHER" id="PTHR31891">
    <property type="entry name" value="FORMAMIDASE C869.04-RELATED"/>
    <property type="match status" value="1"/>
</dbReference>
<dbReference type="PANTHER" id="PTHR31891:SF1">
    <property type="entry name" value="FORMAMIDASE C869.04-RELATED"/>
    <property type="match status" value="1"/>
</dbReference>
<dbReference type="Gene3D" id="3.10.28.20">
    <property type="entry name" value="Acetamidase/Formamidase-like domains"/>
    <property type="match status" value="1"/>
</dbReference>
<keyword evidence="1" id="KW-0732">Signal</keyword>
<dbReference type="Pfam" id="PF03069">
    <property type="entry name" value="FmdA_AmdA"/>
    <property type="match status" value="1"/>
</dbReference>
<proteinExistence type="predicted"/>
<sequence>MRTLLALVFSLIPTIALAQTRETWLLTVDRWGNAEHQMLTLESRGDSVHGTLGGWQVAGTRTGGRVEFVAMDSRNTAYRYTGRIARGVMTGTADFPDTNDPAARARHAFTGRRLPDRPAGPPRRVTFEPETFSNEFTAERAPVLVISPGDTVSTRTLDSGGADRDGVTRALYGNPQTGPFFVAGAQPGDVLAIHIHRLRPNRDWAESLDGFAGRAMGPGLGARASGLGQRVRWRLDRAQGVARLETPPAGLADYTVPLRPMLGGLGVAPDFGFAPASAGDSGRHGGNMDYNEIVEGTTVYLPVFRPGALLFLGDGHAAQGDGETTQWALETSLDVEFTVDILPPRPLATPRVESPTHLMVIGQAGSLDDAMRSATAGMAQWLEQDYGLTLSEASMVMGTSIEYEVVTVAGRNAGIAATLQKARLVGLTRRNTNARP</sequence>
<dbReference type="RefSeq" id="WP_170034782.1">
    <property type="nucleotide sequence ID" value="NZ_JABDTL010000001.1"/>
</dbReference>
<feature type="chain" id="PRO_5032721516" evidence="1">
    <location>
        <begin position="19"/>
        <end position="436"/>
    </location>
</feature>
<evidence type="ECO:0000313" key="2">
    <source>
        <dbReference type="EMBL" id="MBB6072068.1"/>
    </source>
</evidence>
<dbReference type="InterPro" id="IPR004304">
    <property type="entry name" value="FmdA_AmdA"/>
</dbReference>
<keyword evidence="3" id="KW-1185">Reference proteome</keyword>
<name>A0A841H271_9BACT</name>
<accession>A0A841H271</accession>
<feature type="signal peptide" evidence="1">
    <location>
        <begin position="1"/>
        <end position="18"/>
    </location>
</feature>
<dbReference type="Gene3D" id="2.60.120.580">
    <property type="entry name" value="Acetamidase/Formamidase-like domains"/>
    <property type="match status" value="1"/>
</dbReference>
<evidence type="ECO:0000313" key="3">
    <source>
        <dbReference type="Proteomes" id="UP000582837"/>
    </source>
</evidence>
<gene>
    <name evidence="2" type="ORF">HNQ61_003729</name>
</gene>
<comment type="caution">
    <text evidence="2">The sequence shown here is derived from an EMBL/GenBank/DDBJ whole genome shotgun (WGS) entry which is preliminary data.</text>
</comment>
<organism evidence="2 3">
    <name type="scientific">Longimicrobium terrae</name>
    <dbReference type="NCBI Taxonomy" id="1639882"/>
    <lineage>
        <taxon>Bacteria</taxon>
        <taxon>Pseudomonadati</taxon>
        <taxon>Gemmatimonadota</taxon>
        <taxon>Longimicrobiia</taxon>
        <taxon>Longimicrobiales</taxon>
        <taxon>Longimicrobiaceae</taxon>
        <taxon>Longimicrobium</taxon>
    </lineage>
</organism>
<protein>
    <submittedName>
        <fullName evidence="2">Acetamidase/formamidase</fullName>
    </submittedName>
</protein>
<dbReference type="Proteomes" id="UP000582837">
    <property type="component" value="Unassembled WGS sequence"/>
</dbReference>
<dbReference type="EMBL" id="JACHIA010000012">
    <property type="protein sequence ID" value="MBB6072068.1"/>
    <property type="molecule type" value="Genomic_DNA"/>
</dbReference>
<reference evidence="2 3" key="1">
    <citation type="submission" date="2020-08" db="EMBL/GenBank/DDBJ databases">
        <title>Genomic Encyclopedia of Type Strains, Phase IV (KMG-IV): sequencing the most valuable type-strain genomes for metagenomic binning, comparative biology and taxonomic classification.</title>
        <authorList>
            <person name="Goeker M."/>
        </authorList>
    </citation>
    <scope>NUCLEOTIDE SEQUENCE [LARGE SCALE GENOMIC DNA]</scope>
    <source>
        <strain evidence="2 3">DSM 29007</strain>
    </source>
</reference>